<protein>
    <submittedName>
        <fullName evidence="1">Uncharacterized protein</fullName>
    </submittedName>
</protein>
<organism evidence="1 2">
    <name type="scientific">Mortierella alpina</name>
    <name type="common">Oleaginous fungus</name>
    <name type="synonym">Mortierella renispora</name>
    <dbReference type="NCBI Taxonomy" id="64518"/>
    <lineage>
        <taxon>Eukaryota</taxon>
        <taxon>Fungi</taxon>
        <taxon>Fungi incertae sedis</taxon>
        <taxon>Mucoromycota</taxon>
        <taxon>Mortierellomycotina</taxon>
        <taxon>Mortierellomycetes</taxon>
        <taxon>Mortierellales</taxon>
        <taxon>Mortierellaceae</taxon>
        <taxon>Mortierella</taxon>
    </lineage>
</organism>
<gene>
    <name evidence="1" type="ORF">BGZ70_001723</name>
</gene>
<comment type="caution">
    <text evidence="1">The sequence shown here is derived from an EMBL/GenBank/DDBJ whole genome shotgun (WGS) entry which is preliminary data.</text>
</comment>
<evidence type="ECO:0000313" key="2">
    <source>
        <dbReference type="Proteomes" id="UP000738359"/>
    </source>
</evidence>
<feature type="non-terminal residue" evidence="1">
    <location>
        <position position="67"/>
    </location>
</feature>
<dbReference type="Proteomes" id="UP000738359">
    <property type="component" value="Unassembled WGS sequence"/>
</dbReference>
<name>A0A9P6IVC0_MORAP</name>
<dbReference type="AlphaFoldDB" id="A0A9P6IVC0"/>
<dbReference type="EMBL" id="JAAAHY010001399">
    <property type="protein sequence ID" value="KAF9949527.1"/>
    <property type="molecule type" value="Genomic_DNA"/>
</dbReference>
<reference evidence="1" key="1">
    <citation type="journal article" date="2020" name="Fungal Divers.">
        <title>Resolving the Mortierellaceae phylogeny through synthesis of multi-gene phylogenetics and phylogenomics.</title>
        <authorList>
            <person name="Vandepol N."/>
            <person name="Liber J."/>
            <person name="Desiro A."/>
            <person name="Na H."/>
            <person name="Kennedy M."/>
            <person name="Barry K."/>
            <person name="Grigoriev I.V."/>
            <person name="Miller A.N."/>
            <person name="O'Donnell K."/>
            <person name="Stajich J.E."/>
            <person name="Bonito G."/>
        </authorList>
    </citation>
    <scope>NUCLEOTIDE SEQUENCE</scope>
    <source>
        <strain evidence="1">CK1249</strain>
    </source>
</reference>
<keyword evidence="2" id="KW-1185">Reference proteome</keyword>
<sequence length="67" mass="7299">SMLLHTEHRPWGMLELCHQASCLSRRPLPRRHPAKGGTVTLLTHLPVADAVVTTTTCRLSPTLSSAS</sequence>
<evidence type="ECO:0000313" key="1">
    <source>
        <dbReference type="EMBL" id="KAF9949527.1"/>
    </source>
</evidence>
<proteinExistence type="predicted"/>
<accession>A0A9P6IVC0</accession>
<feature type="non-terminal residue" evidence="1">
    <location>
        <position position="1"/>
    </location>
</feature>